<keyword evidence="4" id="KW-1185">Reference proteome</keyword>
<evidence type="ECO:0000256" key="1">
    <source>
        <dbReference type="SAM" id="MobiDB-lite"/>
    </source>
</evidence>
<feature type="transmembrane region" description="Helical" evidence="2">
    <location>
        <begin position="102"/>
        <end position="127"/>
    </location>
</feature>
<dbReference type="AlphaFoldDB" id="A0A016U6D6"/>
<organism evidence="3 4">
    <name type="scientific">Ancylostoma ceylanicum</name>
    <dbReference type="NCBI Taxonomy" id="53326"/>
    <lineage>
        <taxon>Eukaryota</taxon>
        <taxon>Metazoa</taxon>
        <taxon>Ecdysozoa</taxon>
        <taxon>Nematoda</taxon>
        <taxon>Chromadorea</taxon>
        <taxon>Rhabditida</taxon>
        <taxon>Rhabditina</taxon>
        <taxon>Rhabditomorpha</taxon>
        <taxon>Strongyloidea</taxon>
        <taxon>Ancylostomatidae</taxon>
        <taxon>Ancylostomatinae</taxon>
        <taxon>Ancylostoma</taxon>
    </lineage>
</organism>
<evidence type="ECO:0000313" key="3">
    <source>
        <dbReference type="EMBL" id="EYC10730.1"/>
    </source>
</evidence>
<feature type="compositionally biased region" description="Polar residues" evidence="1">
    <location>
        <begin position="169"/>
        <end position="178"/>
    </location>
</feature>
<dbReference type="OrthoDB" id="5796971at2759"/>
<proteinExistence type="predicted"/>
<evidence type="ECO:0000256" key="2">
    <source>
        <dbReference type="SAM" id="Phobius"/>
    </source>
</evidence>
<keyword evidence="2" id="KW-1133">Transmembrane helix</keyword>
<dbReference type="Proteomes" id="UP000024635">
    <property type="component" value="Unassembled WGS sequence"/>
</dbReference>
<name>A0A016U6D6_9BILA</name>
<keyword evidence="2" id="KW-0812">Transmembrane</keyword>
<reference evidence="4" key="1">
    <citation type="journal article" date="2015" name="Nat. Genet.">
        <title>The genome and transcriptome of the zoonotic hookworm Ancylostoma ceylanicum identify infection-specific gene families.</title>
        <authorList>
            <person name="Schwarz E.M."/>
            <person name="Hu Y."/>
            <person name="Antoshechkin I."/>
            <person name="Miller M.M."/>
            <person name="Sternberg P.W."/>
            <person name="Aroian R.V."/>
        </authorList>
    </citation>
    <scope>NUCLEOTIDE SEQUENCE</scope>
    <source>
        <strain evidence="4">HY135</strain>
    </source>
</reference>
<feature type="region of interest" description="Disordered" evidence="1">
    <location>
        <begin position="169"/>
        <end position="194"/>
    </location>
</feature>
<comment type="caution">
    <text evidence="3">The sequence shown here is derived from an EMBL/GenBank/DDBJ whole genome shotgun (WGS) entry which is preliminary data.</text>
</comment>
<protein>
    <submittedName>
        <fullName evidence="3">Uncharacterized protein</fullName>
    </submittedName>
</protein>
<evidence type="ECO:0000313" key="4">
    <source>
        <dbReference type="Proteomes" id="UP000024635"/>
    </source>
</evidence>
<dbReference type="EMBL" id="JARK01001390">
    <property type="protein sequence ID" value="EYC10730.1"/>
    <property type="molecule type" value="Genomic_DNA"/>
</dbReference>
<sequence length="253" mass="28655">MIFIFALSETVRRIFQYMRFEEMETNRTLFDDVVSDDFPAPSTSKFVEDSPPARDLLIGDLPEIDPSNITGVASNATTFPPTHMLFENFFSTIESILEERAWLVYAIVGAITLIVIIVIVLIVAWIAKHKKRVIQQDNDPVLARDYNDGVNWGKCCFCCRSSPHKQSQLRGRQNSASNLDPYKRPPLPPIGVKPGDPYISTFNRIDALNGLSKSATIDEKTLAANIHSIRGVPHVHLRPDQYRNLPPLKMRYE</sequence>
<accession>A0A016U6D6</accession>
<keyword evidence="2" id="KW-0472">Membrane</keyword>
<gene>
    <name evidence="3" type="primary">Acey_s0054.g2520</name>
    <name evidence="3" type="synonym">Acey-Y113G7A.14</name>
    <name evidence="3" type="ORF">Y032_0054g2520</name>
</gene>